<dbReference type="EMBL" id="BAABHA010000011">
    <property type="protein sequence ID" value="GAA4388703.1"/>
    <property type="molecule type" value="Genomic_DNA"/>
</dbReference>
<dbReference type="Proteomes" id="UP001500454">
    <property type="component" value="Unassembled WGS sequence"/>
</dbReference>
<gene>
    <name evidence="1" type="ORF">GCM10023186_35460</name>
</gene>
<proteinExistence type="predicted"/>
<dbReference type="RefSeq" id="WP_345226523.1">
    <property type="nucleotide sequence ID" value="NZ_BAABHA010000011.1"/>
</dbReference>
<accession>A0ABP8JCQ5</accession>
<protein>
    <recommendedName>
        <fullName evidence="3">Serine protease</fullName>
    </recommendedName>
</protein>
<name>A0ABP8JCQ5_9BACT</name>
<keyword evidence="2" id="KW-1185">Reference proteome</keyword>
<comment type="caution">
    <text evidence="1">The sequence shown here is derived from an EMBL/GenBank/DDBJ whole genome shotgun (WGS) entry which is preliminary data.</text>
</comment>
<evidence type="ECO:0008006" key="3">
    <source>
        <dbReference type="Google" id="ProtNLM"/>
    </source>
</evidence>
<dbReference type="InterPro" id="IPR009003">
    <property type="entry name" value="Peptidase_S1_PA"/>
</dbReference>
<organism evidence="1 2">
    <name type="scientific">Hymenobacter koreensis</name>
    <dbReference type="NCBI Taxonomy" id="1084523"/>
    <lineage>
        <taxon>Bacteria</taxon>
        <taxon>Pseudomonadati</taxon>
        <taxon>Bacteroidota</taxon>
        <taxon>Cytophagia</taxon>
        <taxon>Cytophagales</taxon>
        <taxon>Hymenobacteraceae</taxon>
        <taxon>Hymenobacter</taxon>
    </lineage>
</organism>
<sequence>MAITPTTLQLFRQIKAQQLSIATEAILQSTLQFYWYNEEKQLKALGSGVLLTIDNRFFVATAAHVIHQGHGNTFVLLGDYEVTLAGTWCATTPTVVDLAVLELSDAAQLAELQRAYRFLTLTDLSTRRRHLNDLYLIVGYPATKTKVYGGYSHAKPYPLQAQEASGFDFATHQLQPATHLVLDGTGLVVSASNPNPHRTPDLEGSSGGGVWHNGNYLKGDPAREKRLVGLLTREVYEGRGPGRRRSLLVTRTAVLLEFMRQAFGLSIPAPNTRKSKATPVV</sequence>
<evidence type="ECO:0000313" key="2">
    <source>
        <dbReference type="Proteomes" id="UP001500454"/>
    </source>
</evidence>
<evidence type="ECO:0000313" key="1">
    <source>
        <dbReference type="EMBL" id="GAA4388703.1"/>
    </source>
</evidence>
<dbReference type="SUPFAM" id="SSF50494">
    <property type="entry name" value="Trypsin-like serine proteases"/>
    <property type="match status" value="1"/>
</dbReference>
<dbReference type="Pfam" id="PF13365">
    <property type="entry name" value="Trypsin_2"/>
    <property type="match status" value="1"/>
</dbReference>
<dbReference type="InterPro" id="IPR043504">
    <property type="entry name" value="Peptidase_S1_PA_chymotrypsin"/>
</dbReference>
<reference evidence="2" key="1">
    <citation type="journal article" date="2019" name="Int. J. Syst. Evol. Microbiol.">
        <title>The Global Catalogue of Microorganisms (GCM) 10K type strain sequencing project: providing services to taxonomists for standard genome sequencing and annotation.</title>
        <authorList>
            <consortium name="The Broad Institute Genomics Platform"/>
            <consortium name="The Broad Institute Genome Sequencing Center for Infectious Disease"/>
            <person name="Wu L."/>
            <person name="Ma J."/>
        </authorList>
    </citation>
    <scope>NUCLEOTIDE SEQUENCE [LARGE SCALE GENOMIC DNA]</scope>
    <source>
        <strain evidence="2">JCM 17924</strain>
    </source>
</reference>
<dbReference type="Gene3D" id="2.40.10.10">
    <property type="entry name" value="Trypsin-like serine proteases"/>
    <property type="match status" value="1"/>
</dbReference>